<organism evidence="1 2">
    <name type="scientific">Paraburkholderia fynbosensis</name>
    <dbReference type="NCBI Taxonomy" id="1200993"/>
    <lineage>
        <taxon>Bacteria</taxon>
        <taxon>Pseudomonadati</taxon>
        <taxon>Pseudomonadota</taxon>
        <taxon>Betaproteobacteria</taxon>
        <taxon>Burkholderiales</taxon>
        <taxon>Burkholderiaceae</taxon>
        <taxon>Paraburkholderia</taxon>
    </lineage>
</organism>
<protein>
    <recommendedName>
        <fullName evidence="3">IS6 family transposase</fullName>
    </recommendedName>
</protein>
<dbReference type="Proteomes" id="UP000494252">
    <property type="component" value="Unassembled WGS sequence"/>
</dbReference>
<gene>
    <name evidence="1" type="ORF">LMG27177_04034</name>
</gene>
<dbReference type="EMBL" id="CADIKI010000011">
    <property type="protein sequence ID" value="CAB3796115.1"/>
    <property type="molecule type" value="Genomic_DNA"/>
</dbReference>
<accession>A0A6J5GCJ3</accession>
<dbReference type="PANTHER" id="PTHR35528:SF3">
    <property type="entry name" value="BLL1675 PROTEIN"/>
    <property type="match status" value="1"/>
</dbReference>
<evidence type="ECO:0000313" key="2">
    <source>
        <dbReference type="Proteomes" id="UP000494252"/>
    </source>
</evidence>
<evidence type="ECO:0000313" key="1">
    <source>
        <dbReference type="EMBL" id="CAB3796115.1"/>
    </source>
</evidence>
<dbReference type="AlphaFoldDB" id="A0A6J5GCJ3"/>
<dbReference type="InterPro" id="IPR052183">
    <property type="entry name" value="IS_Transposase"/>
</dbReference>
<sequence length="72" mass="8616">MSKLKSFDELFAGRHSDRDVIILCVRWYLRYKLSLRDLVETMAQRRLSLAHTTILRWVRRFAPGVRQTVEPL</sequence>
<evidence type="ECO:0008006" key="3">
    <source>
        <dbReference type="Google" id="ProtNLM"/>
    </source>
</evidence>
<keyword evidence="2" id="KW-1185">Reference proteome</keyword>
<reference evidence="1 2" key="1">
    <citation type="submission" date="2020-04" db="EMBL/GenBank/DDBJ databases">
        <authorList>
            <person name="De Canck E."/>
        </authorList>
    </citation>
    <scope>NUCLEOTIDE SEQUENCE [LARGE SCALE GENOMIC DNA]</scope>
    <source>
        <strain evidence="1 2">LMG 27177</strain>
    </source>
</reference>
<proteinExistence type="predicted"/>
<dbReference type="PANTHER" id="PTHR35528">
    <property type="entry name" value="BLL1675 PROTEIN"/>
    <property type="match status" value="1"/>
</dbReference>
<name>A0A6J5GCJ3_9BURK</name>